<accession>A0A1M6TQU7</accession>
<feature type="region of interest" description="Disordered" evidence="1">
    <location>
        <begin position="33"/>
        <end position="70"/>
    </location>
</feature>
<sequence length="70" mass="7943">MNSLTVPRNSNVNCVWGFIEIEQYQFRETRRFGSSERRTTAQSTDHTTCGEHTNLSEEGPSGRGFHALIP</sequence>
<name>A0A1M6TQU7_HALPU</name>
<gene>
    <name evidence="2" type="ORF">SAMN05444342_1786</name>
</gene>
<dbReference type="EMBL" id="FRAN01000002">
    <property type="protein sequence ID" value="SHK59314.1"/>
    <property type="molecule type" value="Genomic_DNA"/>
</dbReference>
<protein>
    <submittedName>
        <fullName evidence="2">Uncharacterized protein</fullName>
    </submittedName>
</protein>
<proteinExistence type="predicted"/>
<dbReference type="Proteomes" id="UP000184203">
    <property type="component" value="Unassembled WGS sequence"/>
</dbReference>
<evidence type="ECO:0000256" key="1">
    <source>
        <dbReference type="SAM" id="MobiDB-lite"/>
    </source>
</evidence>
<organism evidence="2 3">
    <name type="scientific">Haladaptatus paucihalophilus DX253</name>
    <dbReference type="NCBI Taxonomy" id="797209"/>
    <lineage>
        <taxon>Archaea</taxon>
        <taxon>Methanobacteriati</taxon>
        <taxon>Methanobacteriota</taxon>
        <taxon>Stenosarchaea group</taxon>
        <taxon>Halobacteria</taxon>
        <taxon>Halobacteriales</taxon>
        <taxon>Haladaptataceae</taxon>
        <taxon>Haladaptatus</taxon>
    </lineage>
</organism>
<keyword evidence="3" id="KW-1185">Reference proteome</keyword>
<evidence type="ECO:0000313" key="3">
    <source>
        <dbReference type="Proteomes" id="UP000184203"/>
    </source>
</evidence>
<reference evidence="3" key="1">
    <citation type="submission" date="2016-11" db="EMBL/GenBank/DDBJ databases">
        <authorList>
            <person name="Varghese N."/>
            <person name="Submissions S."/>
        </authorList>
    </citation>
    <scope>NUCLEOTIDE SEQUENCE [LARGE SCALE GENOMIC DNA]</scope>
    <source>
        <strain evidence="3">DX253</strain>
    </source>
</reference>
<feature type="compositionally biased region" description="Polar residues" evidence="1">
    <location>
        <begin position="40"/>
        <end position="53"/>
    </location>
</feature>
<dbReference type="AlphaFoldDB" id="A0A1M6TQU7"/>
<evidence type="ECO:0000313" key="2">
    <source>
        <dbReference type="EMBL" id="SHK59314.1"/>
    </source>
</evidence>